<reference evidence="3" key="2">
    <citation type="journal article" date="2013" name="PLoS ONE">
        <title>Genome implosion elicits host-confinement in Alcaligenaceae: evidence from the comparative genomics of Tetrathiobacter kashmirensis, a pathogen in the making.</title>
        <authorList>
            <person name="Ghosh W."/>
            <person name="Alam M."/>
            <person name="Roy C."/>
            <person name="Pyne P."/>
            <person name="George A."/>
            <person name="Chakraborty R."/>
            <person name="Majumder S."/>
            <person name="Agarwal A."/>
            <person name="Chakraborty S."/>
            <person name="Majumdar S."/>
            <person name="Gupta S.K."/>
        </authorList>
    </citation>
    <scope>NUCLEOTIDE SEQUENCE [LARGE SCALE GENOMIC DNA]</scope>
    <source>
        <strain evidence="3">WT001</strain>
    </source>
</reference>
<sequence length="129" mass="13711">MNSSDHVDAENNSNETRSNRSNEYDNDSVTRVITIQGADLTGAAPEADARQKGKGRKLRTPFRRRRADAVVEKTEQLEVAAEVSAAPVKKAQPRPRRAPGAGPRRQGAYASGTSGTPGAGGQPLYRGPG</sequence>
<dbReference type="Proteomes" id="UP000005267">
    <property type="component" value="Chromosome"/>
</dbReference>
<feature type="region of interest" description="Disordered" evidence="1">
    <location>
        <begin position="1"/>
        <end position="69"/>
    </location>
</feature>
<evidence type="ECO:0000256" key="1">
    <source>
        <dbReference type="SAM" id="MobiDB-lite"/>
    </source>
</evidence>
<feature type="region of interest" description="Disordered" evidence="1">
    <location>
        <begin position="82"/>
        <end position="129"/>
    </location>
</feature>
<evidence type="ECO:0000313" key="2">
    <source>
        <dbReference type="EMBL" id="AFK63206.1"/>
    </source>
</evidence>
<evidence type="ECO:0000313" key="3">
    <source>
        <dbReference type="Proteomes" id="UP000005267"/>
    </source>
</evidence>
<accession>I3UDW8</accession>
<gene>
    <name evidence="2" type="ordered locus">TKWG_16250</name>
</gene>
<keyword evidence="3" id="KW-1185">Reference proteome</keyword>
<name>I3UDW8_ADVKW</name>
<dbReference type="HOGENOM" id="CLU_1944125_0_0_4"/>
<protein>
    <submittedName>
        <fullName evidence="2">Uncharacterized protein</fullName>
    </submittedName>
</protein>
<organism evidence="2 3">
    <name type="scientific">Advenella kashmirensis (strain DSM 17095 / LMG 22695 / WT001)</name>
    <name type="common">Tetrathiobacter kashmirensis</name>
    <dbReference type="NCBI Taxonomy" id="1036672"/>
    <lineage>
        <taxon>Bacteria</taxon>
        <taxon>Pseudomonadati</taxon>
        <taxon>Pseudomonadota</taxon>
        <taxon>Betaproteobacteria</taxon>
        <taxon>Burkholderiales</taxon>
        <taxon>Alcaligenaceae</taxon>
    </lineage>
</organism>
<proteinExistence type="predicted"/>
<dbReference type="AlphaFoldDB" id="I3UDW8"/>
<dbReference type="KEGG" id="aka:TKWG_16250"/>
<dbReference type="EMBL" id="CP003555">
    <property type="protein sequence ID" value="AFK63206.1"/>
    <property type="molecule type" value="Genomic_DNA"/>
</dbReference>
<feature type="compositionally biased region" description="Basic residues" evidence="1">
    <location>
        <begin position="52"/>
        <end position="66"/>
    </location>
</feature>
<reference evidence="2 3" key="1">
    <citation type="journal article" date="2011" name="J. Bacteriol.">
        <title>Whole-genome shotgun sequencing of the sulfur-oxidizing chemoautotroph Tetrathiobacter kashmirensis.</title>
        <authorList>
            <person name="Ghosh W."/>
            <person name="George A."/>
            <person name="Agarwal A."/>
            <person name="Raj P."/>
            <person name="Alam M."/>
            <person name="Pyne P."/>
            <person name="Das Gupta S.K."/>
        </authorList>
    </citation>
    <scope>NUCLEOTIDE SEQUENCE [LARGE SCALE GENOMIC DNA]</scope>
    <source>
        <strain evidence="2 3">WT001</strain>
    </source>
</reference>
<dbReference type="STRING" id="1036672.TKWG_16250"/>
<feature type="compositionally biased region" description="Low complexity" evidence="1">
    <location>
        <begin position="98"/>
        <end position="114"/>
    </location>
</feature>